<name>A0ABX8LMP1_9BACT</name>
<proteinExistence type="predicted"/>
<organism evidence="10 11">
    <name type="scientific">Geomonas subterranea</name>
    <dbReference type="NCBI Taxonomy" id="2847989"/>
    <lineage>
        <taxon>Bacteria</taxon>
        <taxon>Pseudomonadati</taxon>
        <taxon>Thermodesulfobacteriota</taxon>
        <taxon>Desulfuromonadia</taxon>
        <taxon>Geobacterales</taxon>
        <taxon>Geobacteraceae</taxon>
        <taxon>Geomonas</taxon>
    </lineage>
</organism>
<dbReference type="InterPro" id="IPR001789">
    <property type="entry name" value="Sig_transdc_resp-reg_receiver"/>
</dbReference>
<comment type="catalytic activity">
    <reaction evidence="1">
        <text>ATP + protein L-histidine = ADP + protein N-phospho-L-histidine.</text>
        <dbReference type="EC" id="2.7.13.3"/>
    </reaction>
</comment>
<evidence type="ECO:0000259" key="6">
    <source>
        <dbReference type="PROSITE" id="PS50109"/>
    </source>
</evidence>
<evidence type="ECO:0000259" key="7">
    <source>
        <dbReference type="PROSITE" id="PS50110"/>
    </source>
</evidence>
<sequence>MKEEAPEDAKVSMLYVEDEADARLMVTRMLAMNYPNLTLYSADNGLDALQLYREHTPEIVMTDINMPVMDGIRMSREMKALNPEVLIIAVTAHSDTSYLLSAIEIGVHHYVLKPLNYQELFSVLDKVLEQIALKQLVSAQHRRLAQSERQLTAAQRIAHLGSWQWDLDAENMDWSDEMYRICGLEPGSIPATYQAFLERFHPEDRNEVSDSLQGAREPHRQPGHKFVRVLRPEGAQRIVRLDVEWAREPDGVAGVIGTCHDVTELKQAEQQVRSLTEDLERRVLQRTSLLQATVSELENFSYFVSHDLRAPVARLEGFYTALLEDCSACGHANCRQYAERSANVVQQIKQIMDAFNSLTHLARCALTIKVTDLSAQAHEIARRLTADAPDRKVDFVIAEGARVKGDPELLGKALGHLFDNAWKFTSKNERGRIEFGWTDQEGVRTYFVRDNGVGFNMKYAEKLFQPFQTIHAPGEFDWSGTGIGLAVAHSIVLRHGGRLWAEGAVGQGATFYFTLEPNPESGSYLKEA</sequence>
<dbReference type="PANTHER" id="PTHR42878">
    <property type="entry name" value="TWO-COMPONENT HISTIDINE KINASE"/>
    <property type="match status" value="1"/>
</dbReference>
<dbReference type="Pfam" id="PF00072">
    <property type="entry name" value="Response_reg"/>
    <property type="match status" value="1"/>
</dbReference>
<evidence type="ECO:0000259" key="8">
    <source>
        <dbReference type="PROSITE" id="PS50112"/>
    </source>
</evidence>
<keyword evidence="4" id="KW-0418">Kinase</keyword>
<keyword evidence="3" id="KW-0808">Transferase</keyword>
<keyword evidence="11" id="KW-1185">Reference proteome</keyword>
<dbReference type="NCBIfam" id="TIGR00229">
    <property type="entry name" value="sensory_box"/>
    <property type="match status" value="1"/>
</dbReference>
<evidence type="ECO:0000256" key="3">
    <source>
        <dbReference type="ARBA" id="ARBA00022679"/>
    </source>
</evidence>
<protein>
    <recommendedName>
        <fullName evidence="2">histidine kinase</fullName>
        <ecNumber evidence="2">2.7.13.3</ecNumber>
    </recommendedName>
</protein>
<dbReference type="InterPro" id="IPR000700">
    <property type="entry name" value="PAS-assoc_C"/>
</dbReference>
<gene>
    <name evidence="10" type="ORF">KP001_05595</name>
</gene>
<dbReference type="InterPro" id="IPR013655">
    <property type="entry name" value="PAS_fold_3"/>
</dbReference>
<feature type="domain" description="Histidine kinase" evidence="6">
    <location>
        <begin position="303"/>
        <end position="519"/>
    </location>
</feature>
<dbReference type="EMBL" id="CP077683">
    <property type="protein sequence ID" value="QXE92005.1"/>
    <property type="molecule type" value="Genomic_DNA"/>
</dbReference>
<dbReference type="PROSITE" id="PS50109">
    <property type="entry name" value="HIS_KIN"/>
    <property type="match status" value="1"/>
</dbReference>
<evidence type="ECO:0000256" key="4">
    <source>
        <dbReference type="ARBA" id="ARBA00022777"/>
    </source>
</evidence>
<dbReference type="Pfam" id="PF02518">
    <property type="entry name" value="HATPase_c"/>
    <property type="match status" value="1"/>
</dbReference>
<feature type="domain" description="PAC" evidence="9">
    <location>
        <begin position="223"/>
        <end position="274"/>
    </location>
</feature>
<dbReference type="CDD" id="cd00130">
    <property type="entry name" value="PAS"/>
    <property type="match status" value="1"/>
</dbReference>
<evidence type="ECO:0000313" key="10">
    <source>
        <dbReference type="EMBL" id="QXE92005.1"/>
    </source>
</evidence>
<feature type="domain" description="Response regulatory" evidence="7">
    <location>
        <begin position="12"/>
        <end position="128"/>
    </location>
</feature>
<accession>A0ABX8LMP1</accession>
<dbReference type="SMART" id="SM00387">
    <property type="entry name" value="HATPase_c"/>
    <property type="match status" value="1"/>
</dbReference>
<dbReference type="SMART" id="SM00091">
    <property type="entry name" value="PAS"/>
    <property type="match status" value="1"/>
</dbReference>
<feature type="modified residue" description="4-aspartylphosphate" evidence="5">
    <location>
        <position position="63"/>
    </location>
</feature>
<dbReference type="PROSITE" id="PS50112">
    <property type="entry name" value="PAS"/>
    <property type="match status" value="1"/>
</dbReference>
<dbReference type="InterPro" id="IPR050351">
    <property type="entry name" value="BphY/WalK/GraS-like"/>
</dbReference>
<evidence type="ECO:0000256" key="1">
    <source>
        <dbReference type="ARBA" id="ARBA00000085"/>
    </source>
</evidence>
<dbReference type="RefSeq" id="WP_217288569.1">
    <property type="nucleotide sequence ID" value="NZ_CP077683.1"/>
</dbReference>
<dbReference type="EC" id="2.7.13.3" evidence="2"/>
<dbReference type="CDD" id="cd17536">
    <property type="entry name" value="REC_YesN-like"/>
    <property type="match status" value="1"/>
</dbReference>
<evidence type="ECO:0000256" key="5">
    <source>
        <dbReference type="PROSITE-ProRule" id="PRU00169"/>
    </source>
</evidence>
<reference evidence="10 11" key="1">
    <citation type="submission" date="2021-06" db="EMBL/GenBank/DDBJ databases">
        <title>Gemonas diversity in paddy soil.</title>
        <authorList>
            <person name="Liu G."/>
        </authorList>
    </citation>
    <scope>NUCLEOTIDE SEQUENCE [LARGE SCALE GENOMIC DNA]</scope>
    <source>
        <strain evidence="10 11">RG2</strain>
    </source>
</reference>
<dbReference type="InterPro" id="IPR003594">
    <property type="entry name" value="HATPase_dom"/>
</dbReference>
<dbReference type="PANTHER" id="PTHR42878:SF15">
    <property type="entry name" value="BACTERIOPHYTOCHROME"/>
    <property type="match status" value="1"/>
</dbReference>
<dbReference type="InterPro" id="IPR000014">
    <property type="entry name" value="PAS"/>
</dbReference>
<dbReference type="SMART" id="SM00448">
    <property type="entry name" value="REC"/>
    <property type="match status" value="1"/>
</dbReference>
<dbReference type="PROSITE" id="PS50113">
    <property type="entry name" value="PAC"/>
    <property type="match status" value="1"/>
</dbReference>
<evidence type="ECO:0000256" key="2">
    <source>
        <dbReference type="ARBA" id="ARBA00012438"/>
    </source>
</evidence>
<feature type="domain" description="PAS" evidence="8">
    <location>
        <begin position="147"/>
        <end position="219"/>
    </location>
</feature>
<keyword evidence="5" id="KW-0597">Phosphoprotein</keyword>
<evidence type="ECO:0000259" key="9">
    <source>
        <dbReference type="PROSITE" id="PS50113"/>
    </source>
</evidence>
<dbReference type="InterPro" id="IPR005467">
    <property type="entry name" value="His_kinase_dom"/>
</dbReference>
<dbReference type="Pfam" id="PF08447">
    <property type="entry name" value="PAS_3"/>
    <property type="match status" value="1"/>
</dbReference>
<evidence type="ECO:0000313" key="11">
    <source>
        <dbReference type="Proteomes" id="UP000683559"/>
    </source>
</evidence>
<dbReference type="PROSITE" id="PS50110">
    <property type="entry name" value="RESPONSE_REGULATORY"/>
    <property type="match status" value="1"/>
</dbReference>
<dbReference type="Proteomes" id="UP000683559">
    <property type="component" value="Chromosome"/>
</dbReference>